<dbReference type="GO" id="GO:0004784">
    <property type="term" value="F:superoxide dismutase activity"/>
    <property type="evidence" value="ECO:0007669"/>
    <property type="project" value="UniProtKB-EC"/>
</dbReference>
<dbReference type="OrthoDB" id="239262at2759"/>
<dbReference type="InterPro" id="IPR001189">
    <property type="entry name" value="Mn/Fe_SOD"/>
</dbReference>
<dbReference type="AlphaFoldDB" id="A0A813GRE4"/>
<proteinExistence type="inferred from homology"/>
<organism evidence="8 9">
    <name type="scientific">Polarella glacialis</name>
    <name type="common">Dinoflagellate</name>
    <dbReference type="NCBI Taxonomy" id="89957"/>
    <lineage>
        <taxon>Eukaryota</taxon>
        <taxon>Sar</taxon>
        <taxon>Alveolata</taxon>
        <taxon>Dinophyceae</taxon>
        <taxon>Suessiales</taxon>
        <taxon>Suessiaceae</taxon>
        <taxon>Polarella</taxon>
    </lineage>
</organism>
<dbReference type="GO" id="GO:0046872">
    <property type="term" value="F:metal ion binding"/>
    <property type="evidence" value="ECO:0007669"/>
    <property type="project" value="UniProtKB-KW"/>
</dbReference>
<dbReference type="SUPFAM" id="SSF53335">
    <property type="entry name" value="S-adenosyl-L-methionine-dependent methyltransferases"/>
    <property type="match status" value="1"/>
</dbReference>
<evidence type="ECO:0000256" key="1">
    <source>
        <dbReference type="ARBA" id="ARBA00001962"/>
    </source>
</evidence>
<dbReference type="PRINTS" id="PR01703">
    <property type="entry name" value="MNSODISMTASE"/>
</dbReference>
<keyword evidence="6" id="KW-0408">Iron</keyword>
<dbReference type="EC" id="1.15.1.1" evidence="3"/>
<dbReference type="PANTHER" id="PTHR43595:SF2">
    <property type="entry name" value="SMALL RIBOSOMAL SUBUNIT PROTEIN MS42"/>
    <property type="match status" value="1"/>
</dbReference>
<comment type="cofactor">
    <cofactor evidence="1">
        <name>Fe cation</name>
        <dbReference type="ChEBI" id="CHEBI:24875"/>
    </cofactor>
</comment>
<gene>
    <name evidence="8" type="ORF">PGLA1383_LOCUS44313</name>
</gene>
<dbReference type="SUPFAM" id="SSF46609">
    <property type="entry name" value="Fe,Mn superoxide dismutase (SOD), N-terminal domain"/>
    <property type="match status" value="1"/>
</dbReference>
<name>A0A813GRE4_POLGL</name>
<evidence type="ECO:0000259" key="7">
    <source>
        <dbReference type="Pfam" id="PF00081"/>
    </source>
</evidence>
<dbReference type="InterPro" id="IPR029063">
    <property type="entry name" value="SAM-dependent_MTases_sf"/>
</dbReference>
<comment type="similarity">
    <text evidence="2">Belongs to the iron/manganese superoxide dismutase family.</text>
</comment>
<evidence type="ECO:0000256" key="5">
    <source>
        <dbReference type="ARBA" id="ARBA00023002"/>
    </source>
</evidence>
<dbReference type="Gene3D" id="1.10.287.990">
    <property type="entry name" value="Fe,Mn superoxide dismutase (SOD) domain"/>
    <property type="match status" value="1"/>
</dbReference>
<dbReference type="PANTHER" id="PTHR43595">
    <property type="entry name" value="37S RIBOSOMAL PROTEIN S26, MITOCHONDRIAL"/>
    <property type="match status" value="1"/>
</dbReference>
<sequence length="542" mass="57927">MEPATRDGAAGGRVVRATLVASLAAVSLRSASVAAAFTSLEVELARLETFFNETSALDPRVVSLRPGGPELAALAAEFGFGGRATLAAAGRACLGRGEDALEPAEAEVVLEVLRRSAANLVLRARGAVARLCAQAAPAPMIVLVAGIASRTLQAGSFMPGCRQLAEVVATDRRCKKINDIAMFCLQDLSFASNLVAAVPSWIWFAKDLPVVSRWTYHEDMGSSRFDGLELLLLKLADGSDGAPLLMAEVGVWHAELSEQLLERFSSLRMLLVDPYHLRPGGTPKDQLQGYSAKALDLGSSRTQRYRDRATHVVQASVAAADWVASESVDLVFIDGDHSYEGAASDIAAWWPTVRPGGILAGHDYTLIWPGVVRAVNELGVNRGLAVHFTPEIWWVEKPLSALAGSVPTETSSVCVGVRTRCLNLGFVALGAEASSRRAAATNWMAAGLAGIMGGQAAQAYELPPLGYAYDALEPSIDKATMEFHHDKHHQTYVTNINKALEGKTQPSLVDLQRTAIKDGPAFRNSGGGTYNHNMFWLEMAPK</sequence>
<dbReference type="Gene3D" id="3.40.50.150">
    <property type="entry name" value="Vaccinia Virus protein VP39"/>
    <property type="match status" value="1"/>
</dbReference>
<evidence type="ECO:0000313" key="9">
    <source>
        <dbReference type="Proteomes" id="UP000654075"/>
    </source>
</evidence>
<keyword evidence="5" id="KW-0560">Oxidoreductase</keyword>
<dbReference type="InterPro" id="IPR036324">
    <property type="entry name" value="Mn/Fe_SOD_N_sf"/>
</dbReference>
<reference evidence="8" key="1">
    <citation type="submission" date="2021-02" db="EMBL/GenBank/DDBJ databases">
        <authorList>
            <person name="Dougan E. K."/>
            <person name="Rhodes N."/>
            <person name="Thang M."/>
            <person name="Chan C."/>
        </authorList>
    </citation>
    <scope>NUCLEOTIDE SEQUENCE</scope>
</reference>
<dbReference type="GO" id="GO:0005737">
    <property type="term" value="C:cytoplasm"/>
    <property type="evidence" value="ECO:0007669"/>
    <property type="project" value="TreeGrafter"/>
</dbReference>
<evidence type="ECO:0000256" key="6">
    <source>
        <dbReference type="ARBA" id="ARBA00023004"/>
    </source>
</evidence>
<dbReference type="InterPro" id="IPR019831">
    <property type="entry name" value="Mn/Fe_SOD_N"/>
</dbReference>
<evidence type="ECO:0000256" key="2">
    <source>
        <dbReference type="ARBA" id="ARBA00008714"/>
    </source>
</evidence>
<evidence type="ECO:0000313" key="8">
    <source>
        <dbReference type="EMBL" id="CAE8627582.1"/>
    </source>
</evidence>
<evidence type="ECO:0000256" key="3">
    <source>
        <dbReference type="ARBA" id="ARBA00012682"/>
    </source>
</evidence>
<dbReference type="Pfam" id="PF13578">
    <property type="entry name" value="Methyltransf_24"/>
    <property type="match status" value="1"/>
</dbReference>
<keyword evidence="9" id="KW-1185">Reference proteome</keyword>
<protein>
    <recommendedName>
        <fullName evidence="3">superoxide dismutase</fullName>
        <ecNumber evidence="3">1.15.1.1</ecNumber>
    </recommendedName>
</protein>
<dbReference type="EMBL" id="CAJNNV010029213">
    <property type="protein sequence ID" value="CAE8627582.1"/>
    <property type="molecule type" value="Genomic_DNA"/>
</dbReference>
<dbReference type="Proteomes" id="UP000654075">
    <property type="component" value="Unassembled WGS sequence"/>
</dbReference>
<accession>A0A813GRE4</accession>
<feature type="domain" description="Manganese/iron superoxide dismutase N-terminal" evidence="7">
    <location>
        <begin position="459"/>
        <end position="539"/>
    </location>
</feature>
<feature type="non-terminal residue" evidence="8">
    <location>
        <position position="542"/>
    </location>
</feature>
<dbReference type="Pfam" id="PF00081">
    <property type="entry name" value="Sod_Fe_N"/>
    <property type="match status" value="1"/>
</dbReference>
<comment type="caution">
    <text evidence="8">The sequence shown here is derived from an EMBL/GenBank/DDBJ whole genome shotgun (WGS) entry which is preliminary data.</text>
</comment>
<keyword evidence="4" id="KW-0479">Metal-binding</keyword>
<evidence type="ECO:0000256" key="4">
    <source>
        <dbReference type="ARBA" id="ARBA00022723"/>
    </source>
</evidence>